<dbReference type="SUPFAM" id="SSF51556">
    <property type="entry name" value="Metallo-dependent hydrolases"/>
    <property type="match status" value="1"/>
</dbReference>
<comment type="catalytic activity">
    <reaction evidence="5">
        <text>S-methyl-5'-thioadenosine + H2O + H(+) = S-methyl-5'-thioinosine + NH4(+)</text>
        <dbReference type="Rhea" id="RHEA:25025"/>
        <dbReference type="ChEBI" id="CHEBI:15377"/>
        <dbReference type="ChEBI" id="CHEBI:15378"/>
        <dbReference type="ChEBI" id="CHEBI:17509"/>
        <dbReference type="ChEBI" id="CHEBI:28938"/>
        <dbReference type="ChEBI" id="CHEBI:48595"/>
        <dbReference type="EC" id="3.5.4.31"/>
    </reaction>
</comment>
<dbReference type="Gene3D" id="3.20.20.140">
    <property type="entry name" value="Metal-dependent hydrolases"/>
    <property type="match status" value="1"/>
</dbReference>
<comment type="similarity">
    <text evidence="5">Belongs to the metallo-dependent hydrolases superfamily. MTA/SAH deaminase family.</text>
</comment>
<reference evidence="7 8" key="1">
    <citation type="submission" date="2021-04" db="EMBL/GenBank/DDBJ databases">
        <authorList>
            <person name="Pira H."/>
            <person name="Risdian C."/>
            <person name="Wink J."/>
        </authorList>
    </citation>
    <scope>NUCLEOTIDE SEQUENCE [LARGE SCALE GENOMIC DNA]</scope>
    <source>
        <strain evidence="7 8">WH53</strain>
    </source>
</reference>
<accession>A0ABS5Z8I7</accession>
<feature type="binding site" evidence="5">
    <location>
        <position position="72"/>
    </location>
    <ligand>
        <name>Zn(2+)</name>
        <dbReference type="ChEBI" id="CHEBI:29105"/>
    </ligand>
</feature>
<dbReference type="InterPro" id="IPR050287">
    <property type="entry name" value="MTA/SAH_deaminase"/>
</dbReference>
<keyword evidence="2 5" id="KW-0479">Metal-binding</keyword>
<dbReference type="InterPro" id="IPR023512">
    <property type="entry name" value="Deaminase_MtaD/DadD"/>
</dbReference>
<evidence type="ECO:0000256" key="3">
    <source>
        <dbReference type="ARBA" id="ARBA00022801"/>
    </source>
</evidence>
<comment type="similarity">
    <text evidence="1">Belongs to the metallo-dependent hydrolases superfamily. ATZ/TRZ family.</text>
</comment>
<evidence type="ECO:0000256" key="2">
    <source>
        <dbReference type="ARBA" id="ARBA00022723"/>
    </source>
</evidence>
<dbReference type="Pfam" id="PF01979">
    <property type="entry name" value="Amidohydro_1"/>
    <property type="match status" value="1"/>
</dbReference>
<comment type="cofactor">
    <cofactor evidence="5">
        <name>Zn(2+)</name>
        <dbReference type="ChEBI" id="CHEBI:29105"/>
    </cofactor>
    <text evidence="5">Binds 1 zinc ion per subunit.</text>
</comment>
<feature type="binding site" evidence="5">
    <location>
        <position position="74"/>
    </location>
    <ligand>
        <name>Zn(2+)</name>
        <dbReference type="ChEBI" id="CHEBI:29105"/>
    </ligand>
</feature>
<dbReference type="PANTHER" id="PTHR43794:SF11">
    <property type="entry name" value="AMIDOHYDROLASE-RELATED DOMAIN-CONTAINING PROTEIN"/>
    <property type="match status" value="1"/>
</dbReference>
<gene>
    <name evidence="5" type="primary">mtaD</name>
    <name evidence="7" type="ORF">KCG35_04720</name>
</gene>
<feature type="binding site" evidence="5">
    <location>
        <position position="309"/>
    </location>
    <ligand>
        <name>Zn(2+)</name>
        <dbReference type="ChEBI" id="CHEBI:29105"/>
    </ligand>
</feature>
<comment type="caution">
    <text evidence="5">Lacks conserved residue(s) required for the propagation of feature annotation.</text>
</comment>
<dbReference type="Gene3D" id="2.30.40.10">
    <property type="entry name" value="Urease, subunit C, domain 1"/>
    <property type="match status" value="1"/>
</dbReference>
<feature type="domain" description="Amidohydrolase-related" evidence="6">
    <location>
        <begin position="64"/>
        <end position="413"/>
    </location>
</feature>
<dbReference type="GO" id="GO:0016787">
    <property type="term" value="F:hydrolase activity"/>
    <property type="evidence" value="ECO:0007669"/>
    <property type="project" value="UniProtKB-KW"/>
</dbReference>
<dbReference type="Proteomes" id="UP000690515">
    <property type="component" value="Unassembled WGS sequence"/>
</dbReference>
<dbReference type="PANTHER" id="PTHR43794">
    <property type="entry name" value="AMINOHYDROLASE SSNA-RELATED"/>
    <property type="match status" value="1"/>
</dbReference>
<proteinExistence type="inferred from homology"/>
<feature type="binding site" evidence="5">
    <location>
        <position position="309"/>
    </location>
    <ligand>
        <name>substrate</name>
    </ligand>
</feature>
<keyword evidence="8" id="KW-1185">Reference proteome</keyword>
<dbReference type="EC" id="3.5.4.28" evidence="5"/>
<dbReference type="InterPro" id="IPR011059">
    <property type="entry name" value="Metal-dep_hydrolase_composite"/>
</dbReference>
<feature type="binding site" evidence="5">
    <location>
        <position position="101"/>
    </location>
    <ligand>
        <name>substrate</name>
    </ligand>
</feature>
<keyword evidence="4 5" id="KW-0862">Zinc</keyword>
<dbReference type="InterPro" id="IPR032466">
    <property type="entry name" value="Metal_Hydrolase"/>
</dbReference>
<feature type="binding site" evidence="5">
    <location>
        <position position="221"/>
    </location>
    <ligand>
        <name>Zn(2+)</name>
        <dbReference type="ChEBI" id="CHEBI:29105"/>
    </ligand>
</feature>
<feature type="binding site" evidence="5">
    <location>
        <position position="194"/>
    </location>
    <ligand>
        <name>substrate</name>
    </ligand>
</feature>
<sequence length="442" mass="48771">MSEKKVVDTIIEAGWVIPVNGDKEVLQNHALVINGGTIIAIIPNEQVLNQYQPTNHQQLPNHALIPGFINTHCHAAMSFFRGKADDLPLMTWLNEHIWPAESQWVSAEFVHDGTQLAIAEMLRCGTTTFSDMYFFPEVAARVALDAKIRSQISFPIMDFPTPWAKDPDEYIHKGLEVFDQFRHQSMTRIMFGPHAPYTVSDEPLKRIATLSEQLDAAVQMHIHETPTEVDEGLAKTGKRPLQRLHDLGLLSPRLQCVHMTQITEADIQLLLQTGAHVVHCPESNLKLASGFSPVDQLLKAGVNVSLGTDGAASNNDLDMLGEMRTAALLAKAVAEDAAALSAHEALAMATINGAKTLGIDDITGSLEVNKAADVTAINLDELENLPMYHPVSQIVYTASSRQVTHVWVDGNLVLNNRELTTLDIDYLKANTLRWKEHIITGK</sequence>
<dbReference type="NCBIfam" id="NF006549">
    <property type="entry name" value="PRK09045.1"/>
    <property type="match status" value="1"/>
</dbReference>
<comment type="function">
    <text evidence="5">Catalyzes the deamination of 5-methylthioadenosine and S-adenosyl-L-homocysteine into 5-methylthioinosine and S-inosyl-L-homocysteine, respectively. Is also able to deaminate adenosine.</text>
</comment>
<comment type="catalytic activity">
    <reaction evidence="5">
        <text>S-adenosyl-L-homocysteine + H2O + H(+) = S-inosyl-L-homocysteine + NH4(+)</text>
        <dbReference type="Rhea" id="RHEA:20716"/>
        <dbReference type="ChEBI" id="CHEBI:15377"/>
        <dbReference type="ChEBI" id="CHEBI:15378"/>
        <dbReference type="ChEBI" id="CHEBI:28938"/>
        <dbReference type="ChEBI" id="CHEBI:57856"/>
        <dbReference type="ChEBI" id="CHEBI:57985"/>
        <dbReference type="EC" id="3.5.4.28"/>
    </reaction>
</comment>
<evidence type="ECO:0000259" key="6">
    <source>
        <dbReference type="Pfam" id="PF01979"/>
    </source>
</evidence>
<keyword evidence="3 5" id="KW-0378">Hydrolase</keyword>
<evidence type="ECO:0000256" key="1">
    <source>
        <dbReference type="ARBA" id="ARBA00006745"/>
    </source>
</evidence>
<dbReference type="CDD" id="cd01298">
    <property type="entry name" value="ATZ_TRZ_like"/>
    <property type="match status" value="1"/>
</dbReference>
<dbReference type="InterPro" id="IPR006680">
    <property type="entry name" value="Amidohydro-rel"/>
</dbReference>
<dbReference type="RefSeq" id="WP_215818511.1">
    <property type="nucleotide sequence ID" value="NZ_JAGSOY010000006.1"/>
</dbReference>
<dbReference type="SUPFAM" id="SSF51338">
    <property type="entry name" value="Composite domain of metallo-dependent hydrolases"/>
    <property type="match status" value="1"/>
</dbReference>
<evidence type="ECO:0000313" key="7">
    <source>
        <dbReference type="EMBL" id="MBU2710351.1"/>
    </source>
</evidence>
<dbReference type="EMBL" id="JAGSOY010000006">
    <property type="protein sequence ID" value="MBU2710351.1"/>
    <property type="molecule type" value="Genomic_DNA"/>
</dbReference>
<name>A0ABS5Z8I7_9GAMM</name>
<organism evidence="7 8">
    <name type="scientific">Zooshikella harenae</name>
    <dbReference type="NCBI Taxonomy" id="2827238"/>
    <lineage>
        <taxon>Bacteria</taxon>
        <taxon>Pseudomonadati</taxon>
        <taxon>Pseudomonadota</taxon>
        <taxon>Gammaproteobacteria</taxon>
        <taxon>Oceanospirillales</taxon>
        <taxon>Zooshikellaceae</taxon>
        <taxon>Zooshikella</taxon>
    </lineage>
</organism>
<feature type="binding site" evidence="5">
    <location>
        <position position="224"/>
    </location>
    <ligand>
        <name>substrate</name>
    </ligand>
</feature>
<dbReference type="EC" id="3.5.4.31" evidence="5"/>
<evidence type="ECO:0000313" key="8">
    <source>
        <dbReference type="Proteomes" id="UP000690515"/>
    </source>
</evidence>
<evidence type="ECO:0000256" key="5">
    <source>
        <dbReference type="HAMAP-Rule" id="MF_01281"/>
    </source>
</evidence>
<protein>
    <recommendedName>
        <fullName evidence="5">5-methylthioadenosine/S-adenosylhomocysteine deaminase</fullName>
        <shortName evidence="5">MTA/SAH deaminase</shortName>
        <ecNumber evidence="5">3.5.4.28</ecNumber>
        <ecNumber evidence="5">3.5.4.31</ecNumber>
    </recommendedName>
</protein>
<comment type="caution">
    <text evidence="7">The sequence shown here is derived from an EMBL/GenBank/DDBJ whole genome shotgun (WGS) entry which is preliminary data.</text>
</comment>
<dbReference type="HAMAP" id="MF_01281">
    <property type="entry name" value="MTA_SAH_deamin"/>
    <property type="match status" value="1"/>
</dbReference>
<evidence type="ECO:0000256" key="4">
    <source>
        <dbReference type="ARBA" id="ARBA00022833"/>
    </source>
</evidence>